<dbReference type="EMBL" id="OX459956">
    <property type="protein sequence ID" value="CAI9162387.1"/>
    <property type="molecule type" value="Genomic_DNA"/>
</dbReference>
<proteinExistence type="predicted"/>
<organism evidence="1 2">
    <name type="scientific">Rangifer tarandus platyrhynchus</name>
    <name type="common">Svalbard reindeer</name>
    <dbReference type="NCBI Taxonomy" id="3082113"/>
    <lineage>
        <taxon>Eukaryota</taxon>
        <taxon>Metazoa</taxon>
        <taxon>Chordata</taxon>
        <taxon>Craniata</taxon>
        <taxon>Vertebrata</taxon>
        <taxon>Euteleostomi</taxon>
        <taxon>Mammalia</taxon>
        <taxon>Eutheria</taxon>
        <taxon>Laurasiatheria</taxon>
        <taxon>Artiodactyla</taxon>
        <taxon>Ruminantia</taxon>
        <taxon>Pecora</taxon>
        <taxon>Cervidae</taxon>
        <taxon>Odocoileinae</taxon>
        <taxon>Rangifer</taxon>
    </lineage>
</organism>
<gene>
    <name evidence="1" type="ORF">MRATA1EN1_LOCUS11349</name>
</gene>
<evidence type="ECO:0000313" key="1">
    <source>
        <dbReference type="EMBL" id="CAI9162387.1"/>
    </source>
</evidence>
<name>A0ABN8YP78_RANTA</name>
<accession>A0ABN8YP78</accession>
<protein>
    <submittedName>
        <fullName evidence="1">Uncharacterized protein</fullName>
    </submittedName>
</protein>
<sequence length="59" mass="6728">NTFNEAYVMVIPLLLDMKDDMRKAWILCSESRGLTLGLESRAFVDILKAWKTTSYASTL</sequence>
<keyword evidence="2" id="KW-1185">Reference proteome</keyword>
<reference evidence="1" key="1">
    <citation type="submission" date="2023-04" db="EMBL/GenBank/DDBJ databases">
        <authorList>
            <consortium name="ELIXIR-Norway"/>
        </authorList>
    </citation>
    <scope>NUCLEOTIDE SEQUENCE [LARGE SCALE GENOMIC DNA]</scope>
</reference>
<dbReference type="Proteomes" id="UP001176941">
    <property type="component" value="Chromosome 20"/>
</dbReference>
<feature type="non-terminal residue" evidence="1">
    <location>
        <position position="1"/>
    </location>
</feature>
<evidence type="ECO:0000313" key="2">
    <source>
        <dbReference type="Proteomes" id="UP001176941"/>
    </source>
</evidence>